<dbReference type="CDD" id="cd00609">
    <property type="entry name" value="AAT_like"/>
    <property type="match status" value="1"/>
</dbReference>
<dbReference type="EMBL" id="CP019124">
    <property type="protein sequence ID" value="APX88555.1"/>
    <property type="molecule type" value="Genomic_DNA"/>
</dbReference>
<sequence>MGTNWAPTEFKDGFASGSPKYAVLVQSLRGAIRSGELPAGARLPPVRELAWKLGITPGTVARAYRMAVEEGLLEAAVGRGTFVAGEAERRPEPDKPLLNLEQPDMADFRGCHVPDVGQGAVIRDIMAQLARDPAHDYVDYPNHVTDLPARQAVCDWIGDDRAGRVVPDDVVLGFGAQNSAMMCLQACLTGLTPVIMTEQLAYPGVRHAARLLRAKIVGVEMDDQGIRPDSLEAAYRTHGGQVLMTSAEVHSPTTVRTTLERRRQIAEVARRYQFHIIEDDCHRVALSPVPSYRALCPEQAWYVSSITKCVSGALRFGFAICPASHAQMARQVAQSSFYGISQPIADLSARLIRSGAAEEIRARVEASIAERVRLAVNEMGSWDIAWRPDAPFLWMKLPTGWRGSTFGMACEGAKIRVKPADEFALPDGAAPHAVRLALNADMPEARFRAALATMSDFLQRPPAGVDI</sequence>
<proteinExistence type="inferred from homology"/>
<dbReference type="SUPFAM" id="SSF53383">
    <property type="entry name" value="PLP-dependent transferases"/>
    <property type="match status" value="1"/>
</dbReference>
<dbReference type="InterPro" id="IPR051446">
    <property type="entry name" value="HTH_trans_reg/aminotransferase"/>
</dbReference>
<name>A0A1U7DF33_9RHOB</name>
<dbReference type="STRING" id="1267768.BV394_01460"/>
<dbReference type="Gene3D" id="1.10.10.10">
    <property type="entry name" value="Winged helix-like DNA-binding domain superfamily/Winged helix DNA-binding domain"/>
    <property type="match status" value="1"/>
</dbReference>
<dbReference type="InterPro" id="IPR000524">
    <property type="entry name" value="Tscrpt_reg_HTH_GntR"/>
</dbReference>
<dbReference type="GO" id="GO:0030170">
    <property type="term" value="F:pyridoxal phosphate binding"/>
    <property type="evidence" value="ECO:0007669"/>
    <property type="project" value="InterPro"/>
</dbReference>
<evidence type="ECO:0000256" key="4">
    <source>
        <dbReference type="ARBA" id="ARBA00023125"/>
    </source>
</evidence>
<keyword evidence="5" id="KW-0804">Transcription</keyword>
<dbReference type="GO" id="GO:0003700">
    <property type="term" value="F:DNA-binding transcription factor activity"/>
    <property type="evidence" value="ECO:0007669"/>
    <property type="project" value="InterPro"/>
</dbReference>
<reference evidence="6 7" key="1">
    <citation type="submission" date="2017-01" db="EMBL/GenBank/DDBJ databases">
        <title>Genomic analysis of Xuhuaishuia manganoxidans DY6-4.</title>
        <authorList>
            <person name="Wang X."/>
        </authorList>
    </citation>
    <scope>NUCLEOTIDE SEQUENCE [LARGE SCALE GENOMIC DNA]</scope>
    <source>
        <strain evidence="6 7">DY6-4</strain>
    </source>
</reference>
<dbReference type="InterPro" id="IPR036390">
    <property type="entry name" value="WH_DNA-bd_sf"/>
</dbReference>
<keyword evidence="4" id="KW-0238">DNA-binding</keyword>
<evidence type="ECO:0000256" key="3">
    <source>
        <dbReference type="ARBA" id="ARBA00023015"/>
    </source>
</evidence>
<dbReference type="GO" id="GO:0003677">
    <property type="term" value="F:DNA binding"/>
    <property type="evidence" value="ECO:0007669"/>
    <property type="project" value="UniProtKB-KW"/>
</dbReference>
<dbReference type="Gene3D" id="3.40.640.10">
    <property type="entry name" value="Type I PLP-dependent aspartate aminotransferase-like (Major domain)"/>
    <property type="match status" value="1"/>
</dbReference>
<dbReference type="PROSITE" id="PS50949">
    <property type="entry name" value="HTH_GNTR"/>
    <property type="match status" value="1"/>
</dbReference>
<dbReference type="Pfam" id="PF00155">
    <property type="entry name" value="Aminotran_1_2"/>
    <property type="match status" value="1"/>
</dbReference>
<dbReference type="InterPro" id="IPR015421">
    <property type="entry name" value="PyrdxlP-dep_Trfase_major"/>
</dbReference>
<dbReference type="Proteomes" id="UP000187266">
    <property type="component" value="Chromosome"/>
</dbReference>
<accession>A0A1U7DF33</accession>
<dbReference type="InterPro" id="IPR036388">
    <property type="entry name" value="WH-like_DNA-bd_sf"/>
</dbReference>
<accession>A0A2M9DGQ2</accession>
<dbReference type="SMART" id="SM00345">
    <property type="entry name" value="HTH_GNTR"/>
    <property type="match status" value="1"/>
</dbReference>
<keyword evidence="2" id="KW-0663">Pyridoxal phosphate</keyword>
<keyword evidence="7" id="KW-1185">Reference proteome</keyword>
<comment type="similarity">
    <text evidence="1">In the C-terminal section; belongs to the class-I pyridoxal-phosphate-dependent aminotransferase family.</text>
</comment>
<dbReference type="OrthoDB" id="9804020at2"/>
<keyword evidence="3" id="KW-0805">Transcription regulation</keyword>
<gene>
    <name evidence="6" type="ORF">BV394_01460</name>
</gene>
<dbReference type="SUPFAM" id="SSF46785">
    <property type="entry name" value="Winged helix' DNA-binding domain"/>
    <property type="match status" value="1"/>
</dbReference>
<evidence type="ECO:0000256" key="1">
    <source>
        <dbReference type="ARBA" id="ARBA00005384"/>
    </source>
</evidence>
<evidence type="ECO:0000313" key="6">
    <source>
        <dbReference type="EMBL" id="APX88555.1"/>
    </source>
</evidence>
<dbReference type="Pfam" id="PF00392">
    <property type="entry name" value="GntR"/>
    <property type="match status" value="1"/>
</dbReference>
<dbReference type="CDD" id="cd07377">
    <property type="entry name" value="WHTH_GntR"/>
    <property type="match status" value="1"/>
</dbReference>
<dbReference type="PANTHER" id="PTHR46577">
    <property type="entry name" value="HTH-TYPE TRANSCRIPTIONAL REGULATORY PROTEIN GABR"/>
    <property type="match status" value="1"/>
</dbReference>
<protein>
    <submittedName>
        <fullName evidence="6">GntR family transcriptional regulator</fullName>
    </submittedName>
</protein>
<evidence type="ECO:0000256" key="2">
    <source>
        <dbReference type="ARBA" id="ARBA00022898"/>
    </source>
</evidence>
<organism evidence="6 7">
    <name type="scientific">Brevirhabdus pacifica</name>
    <dbReference type="NCBI Taxonomy" id="1267768"/>
    <lineage>
        <taxon>Bacteria</taxon>
        <taxon>Pseudomonadati</taxon>
        <taxon>Pseudomonadota</taxon>
        <taxon>Alphaproteobacteria</taxon>
        <taxon>Rhodobacterales</taxon>
        <taxon>Paracoccaceae</taxon>
        <taxon>Brevirhabdus</taxon>
    </lineage>
</organism>
<dbReference type="InterPro" id="IPR015424">
    <property type="entry name" value="PyrdxlP-dep_Trfase"/>
</dbReference>
<evidence type="ECO:0000313" key="7">
    <source>
        <dbReference type="Proteomes" id="UP000187266"/>
    </source>
</evidence>
<dbReference type="PANTHER" id="PTHR46577:SF1">
    <property type="entry name" value="HTH-TYPE TRANSCRIPTIONAL REGULATORY PROTEIN GABR"/>
    <property type="match status" value="1"/>
</dbReference>
<dbReference type="InterPro" id="IPR004839">
    <property type="entry name" value="Aminotransferase_I/II_large"/>
</dbReference>
<dbReference type="AlphaFoldDB" id="A0A1U7DF33"/>
<evidence type="ECO:0000256" key="5">
    <source>
        <dbReference type="ARBA" id="ARBA00023163"/>
    </source>
</evidence>